<evidence type="ECO:0000313" key="1">
    <source>
        <dbReference type="EMBL" id="AUR82585.1"/>
    </source>
</evidence>
<reference evidence="1 2" key="1">
    <citation type="submission" date="2017-11" db="EMBL/GenBank/DDBJ databases">
        <title>A major lineage of nontailed dsDNA viruses as unrecognized killers of marine bacteria.</title>
        <authorList>
            <person name="Kauffman K.M."/>
            <person name="Hussain F.A."/>
            <person name="Yang J."/>
            <person name="Arevalo P."/>
            <person name="Brown J.M."/>
            <person name="Chang W.K."/>
            <person name="VanInsberghe D."/>
            <person name="Elsherbini J."/>
            <person name="Cutler M.B."/>
            <person name="Kelly L."/>
            <person name="Polz M.F."/>
        </authorList>
    </citation>
    <scope>NUCLEOTIDE SEQUENCE [LARGE SCALE GENOMIC DNA]</scope>
</reference>
<dbReference type="Proteomes" id="UP000269377">
    <property type="component" value="Segment"/>
</dbReference>
<name>A0A2I7QMF1_9CAUD</name>
<accession>A0A2I7QMF1</accession>
<proteinExistence type="predicted"/>
<dbReference type="EMBL" id="MG592409">
    <property type="protein sequence ID" value="AUR82585.1"/>
    <property type="molecule type" value="Genomic_DNA"/>
</dbReference>
<evidence type="ECO:0000313" key="2">
    <source>
        <dbReference type="Proteomes" id="UP000269377"/>
    </source>
</evidence>
<organism evidence="1 2">
    <name type="scientific">Vibrio phage 1.025.O._10N.222.46.B6</name>
    <dbReference type="NCBI Taxonomy" id="1881420"/>
    <lineage>
        <taxon>Viruses</taxon>
        <taxon>Duplodnaviria</taxon>
        <taxon>Heunggongvirae</taxon>
        <taxon>Uroviricota</taxon>
        <taxon>Caudoviricetes</taxon>
        <taxon>Schitoviridae</taxon>
        <taxon>Pontosvirinae</taxon>
        <taxon>Nahantvirus</taxon>
        <taxon>Nahantvirus 49C7</taxon>
    </lineage>
</organism>
<protein>
    <submittedName>
        <fullName evidence="1">Uncharacterized protein</fullName>
    </submittedName>
</protein>
<sequence>MIHYQSMQFSTIQELMLYLDETVFYGRTHVYDAFCGM</sequence>
<gene>
    <name evidence="1" type="ORF">NVP1025O_102</name>
</gene>